<evidence type="ECO:0000256" key="2">
    <source>
        <dbReference type="ARBA" id="ARBA00022618"/>
    </source>
</evidence>
<protein>
    <submittedName>
        <fullName evidence="10 11">Uncharacterized protein isoform X1</fullName>
    </submittedName>
</protein>
<dbReference type="InterPro" id="IPR039776">
    <property type="entry name" value="Pds5"/>
</dbReference>
<name>A0ABM3AZ16_GOSHI</name>
<feature type="transmembrane region" description="Helical" evidence="8">
    <location>
        <begin position="173"/>
        <end position="198"/>
    </location>
</feature>
<organism evidence="9 13">
    <name type="scientific">Gossypium hirsutum</name>
    <name type="common">Upland cotton</name>
    <name type="synonym">Gossypium mexicanum</name>
    <dbReference type="NCBI Taxonomy" id="3635"/>
    <lineage>
        <taxon>Eukaryota</taxon>
        <taxon>Viridiplantae</taxon>
        <taxon>Streptophyta</taxon>
        <taxon>Embryophyta</taxon>
        <taxon>Tracheophyta</taxon>
        <taxon>Spermatophyta</taxon>
        <taxon>Magnoliopsida</taxon>
        <taxon>eudicotyledons</taxon>
        <taxon>Gunneridae</taxon>
        <taxon>Pentapetalae</taxon>
        <taxon>rosids</taxon>
        <taxon>malvids</taxon>
        <taxon>Malvales</taxon>
        <taxon>Malvaceae</taxon>
        <taxon>Malvoideae</taxon>
        <taxon>Gossypium</taxon>
    </lineage>
</organism>
<evidence type="ECO:0000256" key="7">
    <source>
        <dbReference type="ARBA" id="ARBA00023306"/>
    </source>
</evidence>
<dbReference type="GeneID" id="121223101"/>
<evidence type="ECO:0000313" key="10">
    <source>
        <dbReference type="RefSeq" id="XP_040960039.1"/>
    </source>
</evidence>
<keyword evidence="3" id="KW-0227">DNA damage</keyword>
<dbReference type="Pfam" id="PF20168">
    <property type="entry name" value="PDS5"/>
    <property type="match status" value="1"/>
</dbReference>
<evidence type="ECO:0000256" key="4">
    <source>
        <dbReference type="ARBA" id="ARBA00022776"/>
    </source>
</evidence>
<evidence type="ECO:0000313" key="12">
    <source>
        <dbReference type="RefSeq" id="XP_040960041.1"/>
    </source>
</evidence>
<keyword evidence="8" id="KW-0812">Transmembrane</keyword>
<evidence type="ECO:0000256" key="6">
    <source>
        <dbReference type="ARBA" id="ARBA00023242"/>
    </source>
</evidence>
<dbReference type="PANTHER" id="PTHR12663:SF0">
    <property type="entry name" value="PRECOCIOUS DISSOCIATION OF SISTERS 5, ISOFORM A"/>
    <property type="match status" value="1"/>
</dbReference>
<sequence length="208" mass="24527">MNVIEQCSKKLEAGIKQILISVMSGDNQLIKSEIDYHEVIYGIYHCAPQILSGVVPYLTGELLADQLDTRLKAVRLVGSLFALPGANICEAFQPIFLEFLKRLTDRVVDVRMFVFEHVKICLLSDPSRPEAPQIILVRKLVRVGSLSELYHTIYRLFWYFWLSNFGYNDMCRLFWLMIAYMFCYVFSHLNWLVFWYILLCMYKWPYHD</sequence>
<dbReference type="SUPFAM" id="SSF48371">
    <property type="entry name" value="ARM repeat"/>
    <property type="match status" value="1"/>
</dbReference>
<keyword evidence="9" id="KW-1185">Reference proteome</keyword>
<keyword evidence="4" id="KW-0498">Mitosis</keyword>
<proteinExistence type="predicted"/>
<keyword evidence="2" id="KW-0132">Cell division</keyword>
<keyword evidence="5" id="KW-0234">DNA repair</keyword>
<reference evidence="10 11" key="2">
    <citation type="submission" date="2025-05" db="UniProtKB">
        <authorList>
            <consortium name="RefSeq"/>
        </authorList>
    </citation>
    <scope>IDENTIFICATION</scope>
</reference>
<evidence type="ECO:0000313" key="13">
    <source>
        <dbReference type="RefSeq" id="XP_040960042.1"/>
    </source>
</evidence>
<evidence type="ECO:0000256" key="1">
    <source>
        <dbReference type="ARBA" id="ARBA00004123"/>
    </source>
</evidence>
<dbReference type="RefSeq" id="XP_040960039.1">
    <property type="nucleotide sequence ID" value="XM_041104105.1"/>
</dbReference>
<dbReference type="PANTHER" id="PTHR12663">
    <property type="entry name" value="ANDROGEN INDUCED INHIBITOR OF PROLIFERATION AS3 / PDS5-RELATED"/>
    <property type="match status" value="1"/>
</dbReference>
<keyword evidence="8" id="KW-0472">Membrane</keyword>
<evidence type="ECO:0000313" key="11">
    <source>
        <dbReference type="RefSeq" id="XP_040960040.1"/>
    </source>
</evidence>
<feature type="transmembrane region" description="Helical" evidence="8">
    <location>
        <begin position="140"/>
        <end position="161"/>
    </location>
</feature>
<evidence type="ECO:0000256" key="8">
    <source>
        <dbReference type="SAM" id="Phobius"/>
    </source>
</evidence>
<evidence type="ECO:0000256" key="5">
    <source>
        <dbReference type="ARBA" id="ARBA00023204"/>
    </source>
</evidence>
<evidence type="ECO:0000313" key="9">
    <source>
        <dbReference type="Proteomes" id="UP000818029"/>
    </source>
</evidence>
<accession>A0ABM3AZ16</accession>
<dbReference type="InterPro" id="IPR016024">
    <property type="entry name" value="ARM-type_fold"/>
</dbReference>
<keyword evidence="7" id="KW-0131">Cell cycle</keyword>
<dbReference type="Proteomes" id="UP000818029">
    <property type="component" value="Chromosome D11"/>
</dbReference>
<dbReference type="RefSeq" id="XP_040960041.1">
    <property type="nucleotide sequence ID" value="XM_041104107.1"/>
</dbReference>
<reference evidence="9" key="1">
    <citation type="journal article" date="2020" name="Nat. Genet.">
        <title>Genomic diversifications of five Gossypium allopolyploid species and their impact on cotton improvement.</title>
        <authorList>
            <person name="Chen Z.J."/>
            <person name="Sreedasyam A."/>
            <person name="Ando A."/>
            <person name="Song Q."/>
            <person name="De Santiago L.M."/>
            <person name="Hulse-Kemp A.M."/>
            <person name="Ding M."/>
            <person name="Ye W."/>
            <person name="Kirkbride R.C."/>
            <person name="Jenkins J."/>
            <person name="Plott C."/>
            <person name="Lovell J."/>
            <person name="Lin Y.M."/>
            <person name="Vaughn R."/>
            <person name="Liu B."/>
            <person name="Simpson S."/>
            <person name="Scheffler B.E."/>
            <person name="Wen L."/>
            <person name="Saski C.A."/>
            <person name="Grover C.E."/>
            <person name="Hu G."/>
            <person name="Conover J.L."/>
            <person name="Carlson J.W."/>
            <person name="Shu S."/>
            <person name="Boston L.B."/>
            <person name="Williams M."/>
            <person name="Peterson D.G."/>
            <person name="McGee K."/>
            <person name="Jones D.C."/>
            <person name="Wendel J.F."/>
            <person name="Stelly D.M."/>
            <person name="Grimwood J."/>
            <person name="Schmutz J."/>
        </authorList>
    </citation>
    <scope>NUCLEOTIDE SEQUENCE [LARGE SCALE GENOMIC DNA]</scope>
    <source>
        <strain evidence="9">cv. TM-1</strain>
    </source>
</reference>
<evidence type="ECO:0000256" key="3">
    <source>
        <dbReference type="ARBA" id="ARBA00022763"/>
    </source>
</evidence>
<comment type="subcellular location">
    <subcellularLocation>
        <location evidence="1">Nucleus</location>
    </subcellularLocation>
</comment>
<dbReference type="RefSeq" id="XP_040960040.1">
    <property type="nucleotide sequence ID" value="XM_041104106.1"/>
</dbReference>
<keyword evidence="8" id="KW-1133">Transmembrane helix</keyword>
<gene>
    <name evidence="10 11 12 13" type="primary">LOC121223101</name>
</gene>
<dbReference type="RefSeq" id="XP_040960042.1">
    <property type="nucleotide sequence ID" value="XM_041104108.1"/>
</dbReference>
<keyword evidence="6" id="KW-0539">Nucleus</keyword>